<name>A0A6A6TKE1_9PLEO</name>
<protein>
    <submittedName>
        <fullName evidence="2">Uncharacterized protein</fullName>
    </submittedName>
</protein>
<dbReference type="AlphaFoldDB" id="A0A6A6TKE1"/>
<reference evidence="2" key="1">
    <citation type="journal article" date="2020" name="Stud. Mycol.">
        <title>101 Dothideomycetes genomes: a test case for predicting lifestyles and emergence of pathogens.</title>
        <authorList>
            <person name="Haridas S."/>
            <person name="Albert R."/>
            <person name="Binder M."/>
            <person name="Bloem J."/>
            <person name="Labutti K."/>
            <person name="Salamov A."/>
            <person name="Andreopoulos B."/>
            <person name="Baker S."/>
            <person name="Barry K."/>
            <person name="Bills G."/>
            <person name="Bluhm B."/>
            <person name="Cannon C."/>
            <person name="Castanera R."/>
            <person name="Culley D."/>
            <person name="Daum C."/>
            <person name="Ezra D."/>
            <person name="Gonzalez J."/>
            <person name="Henrissat B."/>
            <person name="Kuo A."/>
            <person name="Liang C."/>
            <person name="Lipzen A."/>
            <person name="Lutzoni F."/>
            <person name="Magnuson J."/>
            <person name="Mondo S."/>
            <person name="Nolan M."/>
            <person name="Ohm R."/>
            <person name="Pangilinan J."/>
            <person name="Park H.-J."/>
            <person name="Ramirez L."/>
            <person name="Alfaro M."/>
            <person name="Sun H."/>
            <person name="Tritt A."/>
            <person name="Yoshinaga Y."/>
            <person name="Zwiers L.-H."/>
            <person name="Turgeon B."/>
            <person name="Goodwin S."/>
            <person name="Spatafora J."/>
            <person name="Crous P."/>
            <person name="Grigoriev I."/>
        </authorList>
    </citation>
    <scope>NUCLEOTIDE SEQUENCE</scope>
    <source>
        <strain evidence="2">CBS 122681</strain>
    </source>
</reference>
<feature type="region of interest" description="Disordered" evidence="1">
    <location>
        <begin position="61"/>
        <end position="86"/>
    </location>
</feature>
<evidence type="ECO:0000313" key="3">
    <source>
        <dbReference type="Proteomes" id="UP000799324"/>
    </source>
</evidence>
<keyword evidence="3" id="KW-1185">Reference proteome</keyword>
<accession>A0A6A6TKE1</accession>
<proteinExistence type="predicted"/>
<dbReference type="EMBL" id="MU004303">
    <property type="protein sequence ID" value="KAF2659906.1"/>
    <property type="molecule type" value="Genomic_DNA"/>
</dbReference>
<evidence type="ECO:0000256" key="1">
    <source>
        <dbReference type="SAM" id="MobiDB-lite"/>
    </source>
</evidence>
<organism evidence="2 3">
    <name type="scientific">Lophiostoma macrostomum CBS 122681</name>
    <dbReference type="NCBI Taxonomy" id="1314788"/>
    <lineage>
        <taxon>Eukaryota</taxon>
        <taxon>Fungi</taxon>
        <taxon>Dikarya</taxon>
        <taxon>Ascomycota</taxon>
        <taxon>Pezizomycotina</taxon>
        <taxon>Dothideomycetes</taxon>
        <taxon>Pleosporomycetidae</taxon>
        <taxon>Pleosporales</taxon>
        <taxon>Lophiostomataceae</taxon>
        <taxon>Lophiostoma</taxon>
    </lineage>
</organism>
<gene>
    <name evidence="2" type="ORF">K491DRAFT_121417</name>
</gene>
<dbReference type="Proteomes" id="UP000799324">
    <property type="component" value="Unassembled WGS sequence"/>
</dbReference>
<evidence type="ECO:0000313" key="2">
    <source>
        <dbReference type="EMBL" id="KAF2659906.1"/>
    </source>
</evidence>
<sequence>MIEMPSKSQVVPACRPINTKSPSLARPSCRPVSAFPRPRCDGHLKIYLLLLVLLGVSRTHGSSDGDLPHLPGGPSSRSHRCAGLSSPSGPLLSIARLTLSAPKSLTAIDPAFAMAH</sequence>